<name>A0A410FVK9_BIPS1</name>
<dbReference type="Proteomes" id="UP000287233">
    <property type="component" value="Chromosome"/>
</dbReference>
<proteinExistence type="predicted"/>
<organism evidence="2 3">
    <name type="scientific">Bipolaricaulis sibiricus</name>
    <dbReference type="NCBI Taxonomy" id="2501609"/>
    <lineage>
        <taxon>Bacteria</taxon>
        <taxon>Candidatus Bipolaricaulota</taxon>
        <taxon>Candidatus Bipolaricaulia</taxon>
        <taxon>Candidatus Bipolaricaulales</taxon>
        <taxon>Candidatus Bipolaricaulaceae</taxon>
        <taxon>Candidatus Bipolaricaulis</taxon>
    </lineage>
</organism>
<dbReference type="KEGG" id="bih:BIP78_1379"/>
<reference evidence="3" key="1">
    <citation type="submission" date="2018-12" db="EMBL/GenBank/DDBJ databases">
        <title>Complete genome sequence of an uncultured bacterium of the candidate phylum Bipolaricaulota.</title>
        <authorList>
            <person name="Kadnikov V.V."/>
            <person name="Mardanov A.V."/>
            <person name="Beletsky A.V."/>
            <person name="Frank Y.A."/>
            <person name="Karnachuk O.V."/>
            <person name="Ravin N.V."/>
        </authorList>
    </citation>
    <scope>NUCLEOTIDE SEQUENCE [LARGE SCALE GENOMIC DNA]</scope>
</reference>
<dbReference type="EMBL" id="CP034928">
    <property type="protein sequence ID" value="QAA77145.1"/>
    <property type="molecule type" value="Genomic_DNA"/>
</dbReference>
<gene>
    <name evidence="2" type="ORF">BIP78_1379</name>
</gene>
<keyword evidence="1" id="KW-0472">Membrane</keyword>
<evidence type="ECO:0000256" key="1">
    <source>
        <dbReference type="SAM" id="Phobius"/>
    </source>
</evidence>
<evidence type="ECO:0000313" key="2">
    <source>
        <dbReference type="EMBL" id="QAA77145.1"/>
    </source>
</evidence>
<keyword evidence="1" id="KW-0812">Transmembrane</keyword>
<dbReference type="AlphaFoldDB" id="A0A410FVK9"/>
<protein>
    <submittedName>
        <fullName evidence="2">Uncharacterized protein</fullName>
    </submittedName>
</protein>
<sequence length="68" mass="7330">MSLGPLAQILVAVLMMVGSVVLAFLMVMRILQPTLGLCFATFFLTLAGFIIGIIGMVQYIRPRSGDRG</sequence>
<keyword evidence="1" id="KW-1133">Transmembrane helix</keyword>
<feature type="transmembrane region" description="Helical" evidence="1">
    <location>
        <begin position="6"/>
        <end position="28"/>
    </location>
</feature>
<feature type="transmembrane region" description="Helical" evidence="1">
    <location>
        <begin position="35"/>
        <end position="60"/>
    </location>
</feature>
<accession>A0A410FVK9</accession>
<evidence type="ECO:0000313" key="3">
    <source>
        <dbReference type="Proteomes" id="UP000287233"/>
    </source>
</evidence>